<dbReference type="OrthoDB" id="10251809at2759"/>
<evidence type="ECO:0000256" key="7">
    <source>
        <dbReference type="SAM" id="SignalP"/>
    </source>
</evidence>
<gene>
    <name evidence="8" type="ORF">IMSHALPRED_003185</name>
</gene>
<comment type="subcellular location">
    <subcellularLocation>
        <location evidence="1">Membrane</location>
        <topology evidence="1">Single-pass membrane protein</topology>
    </subcellularLocation>
</comment>
<evidence type="ECO:0000313" key="8">
    <source>
        <dbReference type="EMBL" id="CAF9942066.1"/>
    </source>
</evidence>
<evidence type="ECO:0000313" key="9">
    <source>
        <dbReference type="Proteomes" id="UP000664534"/>
    </source>
</evidence>
<feature type="region of interest" description="Disordered" evidence="5">
    <location>
        <begin position="472"/>
        <end position="497"/>
    </location>
</feature>
<evidence type="ECO:0000256" key="4">
    <source>
        <dbReference type="ARBA" id="ARBA00023136"/>
    </source>
</evidence>
<feature type="signal peptide" evidence="7">
    <location>
        <begin position="1"/>
        <end position="21"/>
    </location>
</feature>
<dbReference type="EMBL" id="CAJPDT010000167">
    <property type="protein sequence ID" value="CAF9942066.1"/>
    <property type="molecule type" value="Genomic_DNA"/>
</dbReference>
<protein>
    <recommendedName>
        <fullName evidence="10">Kelch repeat protein</fullName>
    </recommendedName>
</protein>
<evidence type="ECO:0000256" key="3">
    <source>
        <dbReference type="ARBA" id="ARBA00022989"/>
    </source>
</evidence>
<keyword evidence="3 6" id="KW-1133">Transmembrane helix</keyword>
<feature type="chain" id="PRO_5034931835" description="Kelch repeat protein" evidence="7">
    <location>
        <begin position="22"/>
        <end position="604"/>
    </location>
</feature>
<accession>A0A8H3J762</accession>
<dbReference type="AlphaFoldDB" id="A0A8H3J762"/>
<reference evidence="8" key="1">
    <citation type="submission" date="2021-03" db="EMBL/GenBank/DDBJ databases">
        <authorList>
            <person name="Tagirdzhanova G."/>
        </authorList>
    </citation>
    <scope>NUCLEOTIDE SEQUENCE</scope>
</reference>
<sequence length="604" mass="64658">MGSFLLFTAALVSQYFLTAHASFLPRFLHSGPSPTNNVEPRQAPGVIAASEFLRRGYQASVVVGDWVYIDGGEFSFTNNGKPQFQYASTLLSIDLSHNWTNSTVAFQSTTKPDGAPNLNGPSLWYHESENLIYSGFAGWNSSFGNDLGLPPLSLRTFRPDGTGSGAWNEIIDAGSSVWSQLTRPGQPLMGFGASNAWVLGGFASEGVGPDSPENLIPGMTQFDMTSRSFDNSSVKCCNATGSIYKGALQHVPPFGPTGMFIAMGGRNGMTNNGGDAGLIDFGTVSVFDPTTQQWWNQTTTGSKPSPRVEFCTAGINSTSGTYEIFVYAGWGTNLGPVAVQYDTINILTLPAFHWISVPYNPENPRHGLSCNAVGGSQILTIGGVDSNALVDTGNIQDIIESTFDSSPDPFAQGLAIFDMTTLAFSDQYTAGAPPYEQSEVVKQFYSQSNGSYINNLTPQVSALLNVTHFTSSTSTNTSSTSSTTSSTPSGPQTSRLSASNGLKVGAVAGIAVGSSIAFFAIVTGIGYLFKRRRALKPSAMATTTPTNEYREIRPVFLNKSGWQEIDRAREVFELPAQSVQELQHPPPAVELRAYPHCVRNGIRS</sequence>
<proteinExistence type="predicted"/>
<evidence type="ECO:0000256" key="2">
    <source>
        <dbReference type="ARBA" id="ARBA00022692"/>
    </source>
</evidence>
<dbReference type="Proteomes" id="UP000664534">
    <property type="component" value="Unassembled WGS sequence"/>
</dbReference>
<evidence type="ECO:0000256" key="6">
    <source>
        <dbReference type="SAM" id="Phobius"/>
    </source>
</evidence>
<feature type="compositionally biased region" description="Low complexity" evidence="5">
    <location>
        <begin position="472"/>
        <end position="494"/>
    </location>
</feature>
<evidence type="ECO:0000256" key="5">
    <source>
        <dbReference type="SAM" id="MobiDB-lite"/>
    </source>
</evidence>
<comment type="caution">
    <text evidence="8">The sequence shown here is derived from an EMBL/GenBank/DDBJ whole genome shotgun (WGS) entry which is preliminary data.</text>
</comment>
<keyword evidence="4 6" id="KW-0472">Membrane</keyword>
<dbReference type="GO" id="GO:0016020">
    <property type="term" value="C:membrane"/>
    <property type="evidence" value="ECO:0007669"/>
    <property type="project" value="UniProtKB-SubCell"/>
</dbReference>
<dbReference type="InterPro" id="IPR015915">
    <property type="entry name" value="Kelch-typ_b-propeller"/>
</dbReference>
<dbReference type="InterPro" id="IPR051694">
    <property type="entry name" value="Immunoregulatory_rcpt-like"/>
</dbReference>
<dbReference type="PANTHER" id="PTHR15549:SF26">
    <property type="entry name" value="AXIAL BUDDING PATTERN PROTEIN 2-RELATED"/>
    <property type="match status" value="1"/>
</dbReference>
<evidence type="ECO:0000256" key="1">
    <source>
        <dbReference type="ARBA" id="ARBA00004167"/>
    </source>
</evidence>
<keyword evidence="9" id="KW-1185">Reference proteome</keyword>
<feature type="transmembrane region" description="Helical" evidence="6">
    <location>
        <begin position="504"/>
        <end position="529"/>
    </location>
</feature>
<name>A0A8H3J762_9LECA</name>
<organism evidence="8 9">
    <name type="scientific">Imshaugia aleurites</name>
    <dbReference type="NCBI Taxonomy" id="172621"/>
    <lineage>
        <taxon>Eukaryota</taxon>
        <taxon>Fungi</taxon>
        <taxon>Dikarya</taxon>
        <taxon>Ascomycota</taxon>
        <taxon>Pezizomycotina</taxon>
        <taxon>Lecanoromycetes</taxon>
        <taxon>OSLEUM clade</taxon>
        <taxon>Lecanoromycetidae</taxon>
        <taxon>Lecanorales</taxon>
        <taxon>Lecanorineae</taxon>
        <taxon>Parmeliaceae</taxon>
        <taxon>Imshaugia</taxon>
    </lineage>
</organism>
<dbReference type="CDD" id="cd12087">
    <property type="entry name" value="TM_EGFR-like"/>
    <property type="match status" value="1"/>
</dbReference>
<dbReference type="GO" id="GO:0071944">
    <property type="term" value="C:cell periphery"/>
    <property type="evidence" value="ECO:0007669"/>
    <property type="project" value="UniProtKB-ARBA"/>
</dbReference>
<dbReference type="SUPFAM" id="SSF117281">
    <property type="entry name" value="Kelch motif"/>
    <property type="match status" value="1"/>
</dbReference>
<keyword evidence="7" id="KW-0732">Signal</keyword>
<keyword evidence="2 6" id="KW-0812">Transmembrane</keyword>
<evidence type="ECO:0008006" key="10">
    <source>
        <dbReference type="Google" id="ProtNLM"/>
    </source>
</evidence>
<dbReference type="PANTHER" id="PTHR15549">
    <property type="entry name" value="PAIRED IMMUNOGLOBULIN-LIKE TYPE 2 RECEPTOR"/>
    <property type="match status" value="1"/>
</dbReference>